<dbReference type="Pfam" id="PF00583">
    <property type="entry name" value="Acetyltransf_1"/>
    <property type="match status" value="2"/>
</dbReference>
<dbReference type="Proteomes" id="UP000657931">
    <property type="component" value="Unassembled WGS sequence"/>
</dbReference>
<sequence>MNIQEIYQLQKICEQHDDIVLKLNLDMIENTQTETPLYKHSIDGQLIGFVALYPFGSKLEICGMVHPSYRRKGIFSSLFTEALPIIDQYEEVLINIPGQSITGKTVMSTWNKSYAFTEYQMVYKVSQPTKQQQRNIHLRTAELADSPFCNQLDQLCFNLSEENAKAINDDFNLHKQDDQLLVICNGNKRVGKIRLNIRNQQLWIYGFAIHPNEQGKGLGSEVLRLVVQQYQAQYSIHLEVEVKNNRALMLYKKCGFTVCGSQDYYHFK</sequence>
<comment type="caution">
    <text evidence="4">The sequence shown here is derived from an EMBL/GenBank/DDBJ whole genome shotgun (WGS) entry which is preliminary data.</text>
</comment>
<dbReference type="Gene3D" id="3.40.630.30">
    <property type="match status" value="2"/>
</dbReference>
<accession>A0ABR8QL80</accession>
<dbReference type="InterPro" id="IPR050680">
    <property type="entry name" value="YpeA/RimI_acetyltransf"/>
</dbReference>
<name>A0ABR8QL80_9BACI</name>
<keyword evidence="1" id="KW-0808">Transferase</keyword>
<reference evidence="4 5" key="1">
    <citation type="submission" date="2020-08" db="EMBL/GenBank/DDBJ databases">
        <title>A Genomic Blueprint of the Chicken Gut Microbiome.</title>
        <authorList>
            <person name="Gilroy R."/>
            <person name="Ravi A."/>
            <person name="Getino M."/>
            <person name="Pursley I."/>
            <person name="Horton D.L."/>
            <person name="Alikhan N.-F."/>
            <person name="Baker D."/>
            <person name="Gharbi K."/>
            <person name="Hall N."/>
            <person name="Watson M."/>
            <person name="Adriaenssens E.M."/>
            <person name="Foster-Nyarko E."/>
            <person name="Jarju S."/>
            <person name="Secka A."/>
            <person name="Antonio M."/>
            <person name="Oren A."/>
            <person name="Chaudhuri R."/>
            <person name="La Ragione R.M."/>
            <person name="Hildebrand F."/>
            <person name="Pallen M.J."/>
        </authorList>
    </citation>
    <scope>NUCLEOTIDE SEQUENCE [LARGE SCALE GENOMIC DNA]</scope>
    <source>
        <strain evidence="4 5">Sa5YUA1</strain>
    </source>
</reference>
<dbReference type="PANTHER" id="PTHR43420">
    <property type="entry name" value="ACETYLTRANSFERASE"/>
    <property type="match status" value="1"/>
</dbReference>
<dbReference type="PROSITE" id="PS51186">
    <property type="entry name" value="GNAT"/>
    <property type="match status" value="1"/>
</dbReference>
<evidence type="ECO:0000313" key="4">
    <source>
        <dbReference type="EMBL" id="MBD7936273.1"/>
    </source>
</evidence>
<keyword evidence="5" id="KW-1185">Reference proteome</keyword>
<gene>
    <name evidence="4" type="ORF">H9655_04475</name>
</gene>
<evidence type="ECO:0000256" key="2">
    <source>
        <dbReference type="ARBA" id="ARBA00023315"/>
    </source>
</evidence>
<evidence type="ECO:0000259" key="3">
    <source>
        <dbReference type="PROSITE" id="PS51186"/>
    </source>
</evidence>
<evidence type="ECO:0000313" key="5">
    <source>
        <dbReference type="Proteomes" id="UP000657931"/>
    </source>
</evidence>
<feature type="domain" description="N-acetyltransferase" evidence="3">
    <location>
        <begin position="136"/>
        <end position="268"/>
    </location>
</feature>
<keyword evidence="2" id="KW-0012">Acyltransferase</keyword>
<evidence type="ECO:0000256" key="1">
    <source>
        <dbReference type="ARBA" id="ARBA00022679"/>
    </source>
</evidence>
<organism evidence="4 5">
    <name type="scientific">Cytobacillus stercorigallinarum</name>
    <dbReference type="NCBI Taxonomy" id="2762240"/>
    <lineage>
        <taxon>Bacteria</taxon>
        <taxon>Bacillati</taxon>
        <taxon>Bacillota</taxon>
        <taxon>Bacilli</taxon>
        <taxon>Bacillales</taxon>
        <taxon>Bacillaceae</taxon>
        <taxon>Cytobacillus</taxon>
    </lineage>
</organism>
<dbReference type="InterPro" id="IPR000182">
    <property type="entry name" value="GNAT_dom"/>
</dbReference>
<dbReference type="InterPro" id="IPR016181">
    <property type="entry name" value="Acyl_CoA_acyltransferase"/>
</dbReference>
<dbReference type="CDD" id="cd04301">
    <property type="entry name" value="NAT_SF"/>
    <property type="match status" value="2"/>
</dbReference>
<protein>
    <submittedName>
        <fullName evidence="4">GNAT family N-acetyltransferase</fullName>
    </submittedName>
</protein>
<dbReference type="SUPFAM" id="SSF55729">
    <property type="entry name" value="Acyl-CoA N-acyltransferases (Nat)"/>
    <property type="match status" value="2"/>
</dbReference>
<dbReference type="RefSeq" id="WP_191811249.1">
    <property type="nucleotide sequence ID" value="NZ_JACSQT010000001.1"/>
</dbReference>
<dbReference type="PANTHER" id="PTHR43420:SF12">
    <property type="entry name" value="N-ACETYLTRANSFERASE DOMAIN-CONTAINING PROTEIN"/>
    <property type="match status" value="1"/>
</dbReference>
<proteinExistence type="predicted"/>
<dbReference type="EMBL" id="JACSQT010000001">
    <property type="protein sequence ID" value="MBD7936273.1"/>
    <property type="molecule type" value="Genomic_DNA"/>
</dbReference>